<dbReference type="OrthoDB" id="9801455at2"/>
<dbReference type="EMBL" id="PTIY01000006">
    <property type="protein sequence ID" value="PPK71858.1"/>
    <property type="molecule type" value="Genomic_DNA"/>
</dbReference>
<dbReference type="SUPFAM" id="SSF75005">
    <property type="entry name" value="Arabinanase/levansucrase/invertase"/>
    <property type="match status" value="1"/>
</dbReference>
<dbReference type="AlphaFoldDB" id="A0A2S6H2Z8"/>
<evidence type="ECO:0000313" key="1">
    <source>
        <dbReference type="EMBL" id="PPK71858.1"/>
    </source>
</evidence>
<dbReference type="PANTHER" id="PTHR35279:SF1">
    <property type="entry name" value="ARABINANASE_LEVANSUCRASE_INVERTASE"/>
    <property type="match status" value="1"/>
</dbReference>
<dbReference type="PANTHER" id="PTHR35279">
    <property type="match status" value="1"/>
</dbReference>
<evidence type="ECO:0008006" key="3">
    <source>
        <dbReference type="Google" id="ProtNLM"/>
    </source>
</evidence>
<evidence type="ECO:0000313" key="2">
    <source>
        <dbReference type="Proteomes" id="UP000238071"/>
    </source>
</evidence>
<dbReference type="InterPro" id="IPR023296">
    <property type="entry name" value="Glyco_hydro_beta-prop_sf"/>
</dbReference>
<comment type="caution">
    <text evidence="1">The sequence shown here is derived from an EMBL/GenBank/DDBJ whole genome shotgun (WGS) entry which is preliminary data.</text>
</comment>
<dbReference type="Gene3D" id="2.115.10.20">
    <property type="entry name" value="Glycosyl hydrolase domain, family 43"/>
    <property type="match status" value="2"/>
</dbReference>
<dbReference type="RefSeq" id="WP_104423729.1">
    <property type="nucleotide sequence ID" value="NZ_PTIY01000006.1"/>
</dbReference>
<protein>
    <recommendedName>
        <fullName evidence="3">Glycosyl hydrolase family 32 domain protein</fullName>
    </recommendedName>
</protein>
<keyword evidence="2" id="KW-1185">Reference proteome</keyword>
<proteinExistence type="predicted"/>
<accession>A0A2S6H2Z8</accession>
<reference evidence="1 2" key="1">
    <citation type="submission" date="2018-02" db="EMBL/GenBank/DDBJ databases">
        <title>Subsurface microbial communities from deep shales in Ohio and West Virginia, USA.</title>
        <authorList>
            <person name="Wrighton K."/>
        </authorList>
    </citation>
    <scope>NUCLEOTIDE SEQUENCE [LARGE SCALE GENOMIC DNA]</scope>
    <source>
        <strain evidence="1 2">OWC-G53F</strain>
    </source>
</reference>
<sequence length="312" mass="35360">MISWHKRGIIYGLDERLPWARSHAQIPTVDMLDDKRLDVFFSSRDDANRSLIARMKVDAANPANILDIQAEPLLQLGLPGTFDDCGMMPSSIVNWQGLKYLYYIGWNVRNTVPYHNSVGLAVSDDGGCTYRRLFDGPVMDRSAEEPYFCATTCVRIENGVWRNWYLSCTGWEMIGGRMEPFYHLKYAESDDGIHWRREGRVAIDYADAAEGGIARASVCKDGALYRMWYSYRGHTDYRDTCANSYRIGYAESGDGLVWTRLDDQAGIELSNQGWDSFMLAYPEVVDVGGRRYMFYNGNGFGQTGFGYAEASA</sequence>
<gene>
    <name evidence="1" type="ORF">B0F88_106211</name>
</gene>
<name>A0A2S6H2Z8_9GAMM</name>
<organism evidence="1 2">
    <name type="scientific">Methylobacter tundripaludum</name>
    <dbReference type="NCBI Taxonomy" id="173365"/>
    <lineage>
        <taxon>Bacteria</taxon>
        <taxon>Pseudomonadati</taxon>
        <taxon>Pseudomonadota</taxon>
        <taxon>Gammaproteobacteria</taxon>
        <taxon>Methylococcales</taxon>
        <taxon>Methylococcaceae</taxon>
        <taxon>Methylobacter</taxon>
    </lineage>
</organism>
<dbReference type="Proteomes" id="UP000238071">
    <property type="component" value="Unassembled WGS sequence"/>
</dbReference>